<protein>
    <recommendedName>
        <fullName evidence="3">HEAT repeat protein</fullName>
    </recommendedName>
</protein>
<name>A0A4Q7KP86_9PSEU</name>
<organism evidence="1 2">
    <name type="scientific">Herbihabitans rhizosphaerae</name>
    <dbReference type="NCBI Taxonomy" id="1872711"/>
    <lineage>
        <taxon>Bacteria</taxon>
        <taxon>Bacillati</taxon>
        <taxon>Actinomycetota</taxon>
        <taxon>Actinomycetes</taxon>
        <taxon>Pseudonocardiales</taxon>
        <taxon>Pseudonocardiaceae</taxon>
        <taxon>Herbihabitans</taxon>
    </lineage>
</organism>
<dbReference type="SUPFAM" id="SSF48371">
    <property type="entry name" value="ARM repeat"/>
    <property type="match status" value="1"/>
</dbReference>
<dbReference type="OrthoDB" id="3374146at2"/>
<reference evidence="1 2" key="1">
    <citation type="submission" date="2019-02" db="EMBL/GenBank/DDBJ databases">
        <title>Genomic Encyclopedia of Type Strains, Phase IV (KMG-IV): sequencing the most valuable type-strain genomes for metagenomic binning, comparative biology and taxonomic classification.</title>
        <authorList>
            <person name="Goeker M."/>
        </authorList>
    </citation>
    <scope>NUCLEOTIDE SEQUENCE [LARGE SCALE GENOMIC DNA]</scope>
    <source>
        <strain evidence="1 2">DSM 101727</strain>
    </source>
</reference>
<evidence type="ECO:0000313" key="2">
    <source>
        <dbReference type="Proteomes" id="UP000294257"/>
    </source>
</evidence>
<dbReference type="Gene3D" id="1.25.10.10">
    <property type="entry name" value="Leucine-rich Repeat Variant"/>
    <property type="match status" value="2"/>
</dbReference>
<sequence length="444" mass="48029">MTLADSARSHQWTRPDWLDEVGRQMRDRPTLAALVLASLGRDGHQRQAAVEHLVGLDQPLTSPLLALRAADWVPQVRDPARAACERRLSERPAEVFTALAPVAFAVGSRQAGAWLADALRGCLRDGPPDVVAAATASADVRTRRIGWREGVAAGRVDTEALVGAALADPDQMIRAECAEAAVRAARETGDHAVPYRLLASRSTVVRAAAVWALGVAGEVAPAEEALDDRSAKVRQAAQVIVRRAGGDPAGRYRSVLADTADPAEPAPEVLAGLGETGTKADAPLIAPWLAHSRPRGRAEAVRALRRLGDAPVHALAPMIADEYPSVARQASVALLPDAGRLDQAWLREQLDSPRRHVRVAAFRLLRARNTLTRLETVLRLIADRASPMRRQAMLDLDNWFARESATTYRLPSPDQAADLRVLIAAASAELGERRVRWLRSVLRL</sequence>
<dbReference type="EMBL" id="SGWQ01000005">
    <property type="protein sequence ID" value="RZS37491.1"/>
    <property type="molecule type" value="Genomic_DNA"/>
</dbReference>
<dbReference type="RefSeq" id="WP_130344991.1">
    <property type="nucleotide sequence ID" value="NZ_SGWQ01000005.1"/>
</dbReference>
<keyword evidence="2" id="KW-1185">Reference proteome</keyword>
<dbReference type="InterPro" id="IPR016024">
    <property type="entry name" value="ARM-type_fold"/>
</dbReference>
<dbReference type="AlphaFoldDB" id="A0A4Q7KP86"/>
<accession>A0A4Q7KP86</accession>
<dbReference type="Proteomes" id="UP000294257">
    <property type="component" value="Unassembled WGS sequence"/>
</dbReference>
<comment type="caution">
    <text evidence="1">The sequence shown here is derived from an EMBL/GenBank/DDBJ whole genome shotgun (WGS) entry which is preliminary data.</text>
</comment>
<evidence type="ECO:0008006" key="3">
    <source>
        <dbReference type="Google" id="ProtNLM"/>
    </source>
</evidence>
<evidence type="ECO:0000313" key="1">
    <source>
        <dbReference type="EMBL" id="RZS37491.1"/>
    </source>
</evidence>
<gene>
    <name evidence="1" type="ORF">EV193_10546</name>
</gene>
<proteinExistence type="predicted"/>
<dbReference type="InterPro" id="IPR011989">
    <property type="entry name" value="ARM-like"/>
</dbReference>